<evidence type="ECO:0000313" key="1">
    <source>
        <dbReference type="EMBL" id="KAL0124565.1"/>
    </source>
</evidence>
<dbReference type="AlphaFoldDB" id="A0AAW2GAB9"/>
<organism evidence="1 2">
    <name type="scientific">Cardiocondyla obscurior</name>
    <dbReference type="NCBI Taxonomy" id="286306"/>
    <lineage>
        <taxon>Eukaryota</taxon>
        <taxon>Metazoa</taxon>
        <taxon>Ecdysozoa</taxon>
        <taxon>Arthropoda</taxon>
        <taxon>Hexapoda</taxon>
        <taxon>Insecta</taxon>
        <taxon>Pterygota</taxon>
        <taxon>Neoptera</taxon>
        <taxon>Endopterygota</taxon>
        <taxon>Hymenoptera</taxon>
        <taxon>Apocrita</taxon>
        <taxon>Aculeata</taxon>
        <taxon>Formicoidea</taxon>
        <taxon>Formicidae</taxon>
        <taxon>Myrmicinae</taxon>
        <taxon>Cardiocondyla</taxon>
    </lineage>
</organism>
<proteinExistence type="predicted"/>
<comment type="caution">
    <text evidence="1">The sequence shown here is derived from an EMBL/GenBank/DDBJ whole genome shotgun (WGS) entry which is preliminary data.</text>
</comment>
<protein>
    <submittedName>
        <fullName evidence="1">Uncharacterized protein</fullName>
    </submittedName>
</protein>
<keyword evidence="2" id="KW-1185">Reference proteome</keyword>
<name>A0AAW2GAB9_9HYME</name>
<dbReference type="EMBL" id="JADYXP020000005">
    <property type="protein sequence ID" value="KAL0124565.1"/>
    <property type="molecule type" value="Genomic_DNA"/>
</dbReference>
<gene>
    <name evidence="1" type="ORF">PUN28_006422</name>
</gene>
<reference evidence="1 2" key="1">
    <citation type="submission" date="2023-03" db="EMBL/GenBank/DDBJ databases">
        <title>High recombination rates correlate with genetic variation in Cardiocondyla obscurior ants.</title>
        <authorList>
            <person name="Errbii M."/>
        </authorList>
    </citation>
    <scope>NUCLEOTIDE SEQUENCE [LARGE SCALE GENOMIC DNA]</scope>
    <source>
        <strain evidence="1">Alpha-2009</strain>
        <tissue evidence="1">Whole body</tissue>
    </source>
</reference>
<dbReference type="Proteomes" id="UP001430953">
    <property type="component" value="Unassembled WGS sequence"/>
</dbReference>
<accession>A0AAW2GAB9</accession>
<sequence>MINKTFYCCIHSCSTQSHMLCDSSCNIEYIFSTKRRHHTFEIKYSSLYVIRTAPRRTQKHDLFLSEEFYLTF</sequence>
<evidence type="ECO:0000313" key="2">
    <source>
        <dbReference type="Proteomes" id="UP001430953"/>
    </source>
</evidence>